<comment type="caution">
    <text evidence="1">The sequence shown here is derived from an EMBL/GenBank/DDBJ whole genome shotgun (WGS) entry which is preliminary data.</text>
</comment>
<organism evidence="1 2">
    <name type="scientific">Ancylostoma caninum</name>
    <name type="common">Dog hookworm</name>
    <dbReference type="NCBI Taxonomy" id="29170"/>
    <lineage>
        <taxon>Eukaryota</taxon>
        <taxon>Metazoa</taxon>
        <taxon>Ecdysozoa</taxon>
        <taxon>Nematoda</taxon>
        <taxon>Chromadorea</taxon>
        <taxon>Rhabditida</taxon>
        <taxon>Rhabditina</taxon>
        <taxon>Rhabditomorpha</taxon>
        <taxon>Strongyloidea</taxon>
        <taxon>Ancylostomatidae</taxon>
        <taxon>Ancylostomatinae</taxon>
        <taxon>Ancylostoma</taxon>
    </lineage>
</organism>
<dbReference type="Proteomes" id="UP000252519">
    <property type="component" value="Unassembled WGS sequence"/>
</dbReference>
<dbReference type="AlphaFoldDB" id="A0A368GTM6"/>
<sequence>MADIFDSSTTNQHSVPDGFASISSNSNFLNCNGSADELDIVQDLERGSACEIPFQWRRWSSDDSDSHWNKPEPQLLIGKQEREQSAAQGADDLREVVDYRPILIK</sequence>
<keyword evidence="2" id="KW-1185">Reference proteome</keyword>
<evidence type="ECO:0000313" key="2">
    <source>
        <dbReference type="Proteomes" id="UP000252519"/>
    </source>
</evidence>
<evidence type="ECO:0000313" key="1">
    <source>
        <dbReference type="EMBL" id="RCN47731.1"/>
    </source>
</evidence>
<protein>
    <submittedName>
        <fullName evidence="1">Uncharacterized protein</fullName>
    </submittedName>
</protein>
<name>A0A368GTM6_ANCCA</name>
<accession>A0A368GTM6</accession>
<proteinExistence type="predicted"/>
<dbReference type="OrthoDB" id="5919961at2759"/>
<reference evidence="1 2" key="1">
    <citation type="submission" date="2014-10" db="EMBL/GenBank/DDBJ databases">
        <title>Draft genome of the hookworm Ancylostoma caninum.</title>
        <authorList>
            <person name="Mitreva M."/>
        </authorList>
    </citation>
    <scope>NUCLEOTIDE SEQUENCE [LARGE SCALE GENOMIC DNA]</scope>
    <source>
        <strain evidence="1 2">Baltimore</strain>
    </source>
</reference>
<dbReference type="EMBL" id="JOJR01000057">
    <property type="protein sequence ID" value="RCN47731.1"/>
    <property type="molecule type" value="Genomic_DNA"/>
</dbReference>
<gene>
    <name evidence="1" type="ORF">ANCCAN_06195</name>
</gene>